<dbReference type="NCBIfam" id="TIGR01727">
    <property type="entry name" value="oligo_HPY"/>
    <property type="match status" value="1"/>
</dbReference>
<sequence>MTFLKVTDLAVEFTVDKRTLVPVSGISFEMEPGEVLGMVGETGSGKSLTAHAIMGLTSLVGGKVSGNVQFGNVDLLTLSRSEIQTIRGAKISFIPQNPMTSLDPVYRVGDQIVEGLRKHLKINKWQAKRQALDLMEQLQIPNPERVFEQYPHQLSGGLKQRIVIAIGIGTKPQLLIADEPTTALDVTVQAQIIRLFKELTVAKSVGLLLITHDLGVIAQVCDKIVVLYAGNLVEYGDIKTVFKNPKHPYTKALLDCIPYIGMKKGSLRAIQGNVPASGNFPSGCRYNPRCPFAVAQCKKEMPAMIELEGGARVACNKYSRETELV</sequence>
<organism evidence="8">
    <name type="scientific">hydrothermal vent metagenome</name>
    <dbReference type="NCBI Taxonomy" id="652676"/>
    <lineage>
        <taxon>unclassified sequences</taxon>
        <taxon>metagenomes</taxon>
        <taxon>ecological metagenomes</taxon>
    </lineage>
</organism>
<gene>
    <name evidence="8" type="ORF">MNBD_ALPHA12-2019</name>
</gene>
<evidence type="ECO:0000256" key="4">
    <source>
        <dbReference type="ARBA" id="ARBA00022741"/>
    </source>
</evidence>
<dbReference type="GO" id="GO:0015833">
    <property type="term" value="P:peptide transport"/>
    <property type="evidence" value="ECO:0007669"/>
    <property type="project" value="InterPro"/>
</dbReference>
<dbReference type="FunFam" id="3.40.50.300:FF:000016">
    <property type="entry name" value="Oligopeptide ABC transporter ATP-binding component"/>
    <property type="match status" value="1"/>
</dbReference>
<dbReference type="SUPFAM" id="SSF52540">
    <property type="entry name" value="P-loop containing nucleoside triphosphate hydrolases"/>
    <property type="match status" value="1"/>
</dbReference>
<dbReference type="CDD" id="cd03257">
    <property type="entry name" value="ABC_NikE_OppD_transporters"/>
    <property type="match status" value="1"/>
</dbReference>
<dbReference type="Pfam" id="PF08352">
    <property type="entry name" value="oligo_HPY"/>
    <property type="match status" value="1"/>
</dbReference>
<accession>A0A3B0U703</accession>
<keyword evidence="5" id="KW-0067">ATP-binding</keyword>
<dbReference type="PROSITE" id="PS50893">
    <property type="entry name" value="ABC_TRANSPORTER_2"/>
    <property type="match status" value="1"/>
</dbReference>
<dbReference type="InterPro" id="IPR050388">
    <property type="entry name" value="ABC_Ni/Peptide_Import"/>
</dbReference>
<evidence type="ECO:0000259" key="7">
    <source>
        <dbReference type="PROSITE" id="PS50893"/>
    </source>
</evidence>
<dbReference type="EMBL" id="UOEO01000026">
    <property type="protein sequence ID" value="VAW15216.1"/>
    <property type="molecule type" value="Genomic_DNA"/>
</dbReference>
<dbReference type="Gene3D" id="3.40.50.300">
    <property type="entry name" value="P-loop containing nucleotide triphosphate hydrolases"/>
    <property type="match status" value="1"/>
</dbReference>
<keyword evidence="6" id="KW-0472">Membrane</keyword>
<comment type="subcellular location">
    <subcellularLocation>
        <location evidence="1">Cell membrane</location>
        <topology evidence="1">Peripheral membrane protein</topology>
    </subcellularLocation>
</comment>
<reference evidence="8" key="1">
    <citation type="submission" date="2018-06" db="EMBL/GenBank/DDBJ databases">
        <authorList>
            <person name="Zhirakovskaya E."/>
        </authorList>
    </citation>
    <scope>NUCLEOTIDE SEQUENCE</scope>
</reference>
<name>A0A3B0U703_9ZZZZ</name>
<dbReference type="InterPro" id="IPR013563">
    <property type="entry name" value="Oligopep_ABC_C"/>
</dbReference>
<dbReference type="PANTHER" id="PTHR43297:SF2">
    <property type="entry name" value="DIPEPTIDE TRANSPORT ATP-BINDING PROTEIN DPPD"/>
    <property type="match status" value="1"/>
</dbReference>
<evidence type="ECO:0000256" key="5">
    <source>
        <dbReference type="ARBA" id="ARBA00022840"/>
    </source>
</evidence>
<keyword evidence="4" id="KW-0547">Nucleotide-binding</keyword>
<dbReference type="InterPro" id="IPR003593">
    <property type="entry name" value="AAA+_ATPase"/>
</dbReference>
<evidence type="ECO:0000313" key="8">
    <source>
        <dbReference type="EMBL" id="VAW15216.1"/>
    </source>
</evidence>
<dbReference type="GO" id="GO:0005524">
    <property type="term" value="F:ATP binding"/>
    <property type="evidence" value="ECO:0007669"/>
    <property type="project" value="UniProtKB-KW"/>
</dbReference>
<dbReference type="InterPro" id="IPR027417">
    <property type="entry name" value="P-loop_NTPase"/>
</dbReference>
<dbReference type="SMART" id="SM00382">
    <property type="entry name" value="AAA"/>
    <property type="match status" value="1"/>
</dbReference>
<protein>
    <submittedName>
        <fullName evidence="8">Oligopeptide transport system permease protein OppB (TC 3.A.1.5.1)</fullName>
    </submittedName>
</protein>
<keyword evidence="3" id="KW-1003">Cell membrane</keyword>
<proteinExistence type="predicted"/>
<dbReference type="InterPro" id="IPR003439">
    <property type="entry name" value="ABC_transporter-like_ATP-bd"/>
</dbReference>
<evidence type="ECO:0000256" key="1">
    <source>
        <dbReference type="ARBA" id="ARBA00004202"/>
    </source>
</evidence>
<dbReference type="PANTHER" id="PTHR43297">
    <property type="entry name" value="OLIGOPEPTIDE TRANSPORT ATP-BINDING PROTEIN APPD"/>
    <property type="match status" value="1"/>
</dbReference>
<dbReference type="GO" id="GO:0005886">
    <property type="term" value="C:plasma membrane"/>
    <property type="evidence" value="ECO:0007669"/>
    <property type="project" value="UniProtKB-SubCell"/>
</dbReference>
<evidence type="ECO:0000256" key="2">
    <source>
        <dbReference type="ARBA" id="ARBA00022448"/>
    </source>
</evidence>
<feature type="domain" description="ABC transporter" evidence="7">
    <location>
        <begin position="4"/>
        <end position="254"/>
    </location>
</feature>
<dbReference type="GO" id="GO:0016887">
    <property type="term" value="F:ATP hydrolysis activity"/>
    <property type="evidence" value="ECO:0007669"/>
    <property type="project" value="InterPro"/>
</dbReference>
<evidence type="ECO:0000256" key="6">
    <source>
        <dbReference type="ARBA" id="ARBA00023136"/>
    </source>
</evidence>
<keyword evidence="2" id="KW-0813">Transport</keyword>
<evidence type="ECO:0000256" key="3">
    <source>
        <dbReference type="ARBA" id="ARBA00022475"/>
    </source>
</evidence>
<dbReference type="AlphaFoldDB" id="A0A3B0U703"/>
<dbReference type="Pfam" id="PF00005">
    <property type="entry name" value="ABC_tran"/>
    <property type="match status" value="1"/>
</dbReference>